<gene>
    <name evidence="2" type="ORF">B0A65_08625</name>
</gene>
<accession>A0ABX4BT51</accession>
<evidence type="ECO:0000313" key="2">
    <source>
        <dbReference type="EMBL" id="OXA79992.1"/>
    </source>
</evidence>
<name>A0ABX4BT51_FLAFR</name>
<dbReference type="EMBL" id="MUGV01000015">
    <property type="protein sequence ID" value="OXA79992.1"/>
    <property type="molecule type" value="Genomic_DNA"/>
</dbReference>
<proteinExistence type="predicted"/>
<protein>
    <submittedName>
        <fullName evidence="2">Uncharacterized protein</fullName>
    </submittedName>
</protein>
<keyword evidence="3" id="KW-1185">Reference proteome</keyword>
<comment type="caution">
    <text evidence="2">The sequence shown here is derived from an EMBL/GenBank/DDBJ whole genome shotgun (WGS) entry which is preliminary data.</text>
</comment>
<organism evidence="2 3">
    <name type="scientific">Flavobacterium frigidimaris</name>
    <dbReference type="NCBI Taxonomy" id="262320"/>
    <lineage>
        <taxon>Bacteria</taxon>
        <taxon>Pseudomonadati</taxon>
        <taxon>Bacteroidota</taxon>
        <taxon>Flavobacteriia</taxon>
        <taxon>Flavobacteriales</taxon>
        <taxon>Flavobacteriaceae</taxon>
        <taxon>Flavobacterium</taxon>
    </lineage>
</organism>
<keyword evidence="1" id="KW-0812">Transmembrane</keyword>
<keyword evidence="1" id="KW-1133">Transmembrane helix</keyword>
<dbReference type="Proteomes" id="UP000198382">
    <property type="component" value="Unassembled WGS sequence"/>
</dbReference>
<keyword evidence="1" id="KW-0472">Membrane</keyword>
<evidence type="ECO:0000256" key="1">
    <source>
        <dbReference type="SAM" id="Phobius"/>
    </source>
</evidence>
<evidence type="ECO:0000313" key="3">
    <source>
        <dbReference type="Proteomes" id="UP000198382"/>
    </source>
</evidence>
<reference evidence="2 3" key="1">
    <citation type="submission" date="2016-11" db="EMBL/GenBank/DDBJ databases">
        <title>Whole genomes of Flavobacteriaceae.</title>
        <authorList>
            <person name="Stine C."/>
            <person name="Li C."/>
            <person name="Tadesse D."/>
        </authorList>
    </citation>
    <scope>NUCLEOTIDE SEQUENCE [LARGE SCALE GENOMIC DNA]</scope>
    <source>
        <strain evidence="2 3">DSM 15937</strain>
    </source>
</reference>
<sequence length="91" mass="10563">MKRINCFIKSICSKYKKKLLKKESLVYWAFLIYVLREGIGANCRSSADSPTAFKKRPNARKAYLGLFLNGGTPLYFRFLSLDFRLKKLTTD</sequence>
<feature type="transmembrane region" description="Helical" evidence="1">
    <location>
        <begin position="62"/>
        <end position="79"/>
    </location>
</feature>